<dbReference type="Pfam" id="PF09509">
    <property type="entry name" value="Hypoth_Ymh"/>
    <property type="match status" value="1"/>
</dbReference>
<evidence type="ECO:0000313" key="2">
    <source>
        <dbReference type="EMBL" id="GLC88659.1"/>
    </source>
</evidence>
<name>A0ABQ5NJW1_9BACI</name>
<dbReference type="NCBIfam" id="TIGR02391">
    <property type="entry name" value="hypoth_ymh"/>
    <property type="match status" value="1"/>
</dbReference>
<protein>
    <recommendedName>
        <fullName evidence="1">Conserved hypothetical protein CHP02391 domain-containing protein</fullName>
    </recommendedName>
</protein>
<evidence type="ECO:0000313" key="3">
    <source>
        <dbReference type="Proteomes" id="UP001065593"/>
    </source>
</evidence>
<evidence type="ECO:0000259" key="1">
    <source>
        <dbReference type="Pfam" id="PF09509"/>
    </source>
</evidence>
<gene>
    <name evidence="2" type="ORF">LYSBPC_17860</name>
</gene>
<sequence>MKQIDEICVEKITRILGDLVTGNTITELLAKNHWKDHDTESKSPIYSTKWRRLKASMIYEINRNHAPTPFFKLIEEIMNPASFSRDEQELWNCNLTEINFTLSFYGYELNDAGKVVSIKPSTTFNEAFNRSQNLIDKLRKNNVHEKVILYCTPELLDENYFHAILEASKSVLERIRELTNSTLDGNTLINEAFKAKNPAIVIHGNLLENDNDKSQYLGLKSLLNTICYFYRNPTAHSPKMFNEQNEDDAITAFLLISMAHQKLDNCFTVRFLD</sequence>
<comment type="caution">
    <text evidence="2">The sequence shown here is derived from an EMBL/GenBank/DDBJ whole genome shotgun (WGS) entry which is preliminary data.</text>
</comment>
<proteinExistence type="predicted"/>
<dbReference type="Proteomes" id="UP001065593">
    <property type="component" value="Unassembled WGS sequence"/>
</dbReference>
<organism evidence="2 3">
    <name type="scientific">Lysinibacillus piscis</name>
    <dbReference type="NCBI Taxonomy" id="2518931"/>
    <lineage>
        <taxon>Bacteria</taxon>
        <taxon>Bacillati</taxon>
        <taxon>Bacillota</taxon>
        <taxon>Bacilli</taxon>
        <taxon>Bacillales</taxon>
        <taxon>Bacillaceae</taxon>
        <taxon>Lysinibacillus</taxon>
    </lineage>
</organism>
<feature type="domain" description="Conserved hypothetical protein CHP02391" evidence="1">
    <location>
        <begin position="142"/>
        <end position="263"/>
    </location>
</feature>
<dbReference type="RefSeq" id="WP_264988420.1">
    <property type="nucleotide sequence ID" value="NZ_BRZA01000002.1"/>
</dbReference>
<accession>A0ABQ5NJW1</accession>
<keyword evidence="3" id="KW-1185">Reference proteome</keyword>
<reference evidence="2" key="1">
    <citation type="submission" date="2022-08" db="EMBL/GenBank/DDBJ databases">
        <title>Draft genome sequence of Lysinibacillus sp. strain KH24.</title>
        <authorList>
            <person name="Kanbe H."/>
            <person name="Itoh H."/>
        </authorList>
    </citation>
    <scope>NUCLEOTIDE SEQUENCE</scope>
    <source>
        <strain evidence="2">KH24</strain>
    </source>
</reference>
<dbReference type="InterPro" id="IPR012654">
    <property type="entry name" value="CHP02391"/>
</dbReference>
<dbReference type="EMBL" id="BRZA01000002">
    <property type="protein sequence ID" value="GLC88659.1"/>
    <property type="molecule type" value="Genomic_DNA"/>
</dbReference>